<evidence type="ECO:0000313" key="1">
    <source>
        <dbReference type="EMBL" id="VDP06823.1"/>
    </source>
</evidence>
<evidence type="ECO:0000313" key="2">
    <source>
        <dbReference type="Proteomes" id="UP000050761"/>
    </source>
</evidence>
<reference evidence="1 2" key="1">
    <citation type="submission" date="2018-11" db="EMBL/GenBank/DDBJ databases">
        <authorList>
            <consortium name="Pathogen Informatics"/>
        </authorList>
    </citation>
    <scope>NUCLEOTIDE SEQUENCE [LARGE SCALE GENOMIC DNA]</scope>
</reference>
<gene>
    <name evidence="1" type="ORF">HPBE_LOCUS16726</name>
</gene>
<dbReference type="EMBL" id="UZAH01029580">
    <property type="protein sequence ID" value="VDP06823.1"/>
    <property type="molecule type" value="Genomic_DNA"/>
</dbReference>
<sequence length="218" mass="25133">MSRIGDYYDIPLDEAVKALNCQTLYTRCASLIVRFEACREEDIAAFTPVLRLLLFRCEMGSDVAQWCRCTLMMANYDFAERVVALLVTEAFCPYFHHIESFEFNGCGMGYTEEDIALAKNLVKYFPAVKTIGLREVCFEPLVTSATRHLSQTGLRFELYQIVPLKQFASLVKSAFTVVSLSKDNDYMEMVSERYGTRLIVRDHHQIHRIPYLNPRPNQ</sequence>
<evidence type="ECO:0000313" key="3">
    <source>
        <dbReference type="WBParaSite" id="HPBE_0001672701-mRNA-1"/>
    </source>
</evidence>
<dbReference type="WBParaSite" id="HPBE_0001672701-mRNA-1">
    <property type="protein sequence ID" value="HPBE_0001672701-mRNA-1"/>
    <property type="gene ID" value="HPBE_0001672701"/>
</dbReference>
<keyword evidence="2" id="KW-1185">Reference proteome</keyword>
<dbReference type="OrthoDB" id="5867936at2759"/>
<proteinExistence type="predicted"/>
<protein>
    <submittedName>
        <fullName evidence="3">ORF30</fullName>
    </submittedName>
</protein>
<dbReference type="AlphaFoldDB" id="A0A3P8EDF8"/>
<name>A0A3P8EDF8_HELPZ</name>
<organism evidence="1">
    <name type="scientific">Heligmosomoides polygyrus</name>
    <name type="common">Parasitic roundworm</name>
    <dbReference type="NCBI Taxonomy" id="6339"/>
    <lineage>
        <taxon>Eukaryota</taxon>
        <taxon>Metazoa</taxon>
        <taxon>Ecdysozoa</taxon>
        <taxon>Nematoda</taxon>
        <taxon>Chromadorea</taxon>
        <taxon>Rhabditida</taxon>
        <taxon>Rhabditina</taxon>
        <taxon>Rhabditomorpha</taxon>
        <taxon>Strongyloidea</taxon>
        <taxon>Heligmosomidae</taxon>
        <taxon>Heligmosomoides</taxon>
    </lineage>
</organism>
<dbReference type="Proteomes" id="UP000050761">
    <property type="component" value="Unassembled WGS sequence"/>
</dbReference>
<reference evidence="3" key="2">
    <citation type="submission" date="2019-09" db="UniProtKB">
        <authorList>
            <consortium name="WormBaseParasite"/>
        </authorList>
    </citation>
    <scope>IDENTIFICATION</scope>
</reference>
<accession>A0A3P8EDF8</accession>